<feature type="region of interest" description="Disordered" evidence="3">
    <location>
        <begin position="366"/>
        <end position="405"/>
    </location>
</feature>
<dbReference type="FunFam" id="2.30.30.40:FF:000233">
    <property type="entry name" value="NADPH oxidase organizer 1"/>
    <property type="match status" value="1"/>
</dbReference>
<evidence type="ECO:0000259" key="4">
    <source>
        <dbReference type="PROSITE" id="PS50002"/>
    </source>
</evidence>
<reference evidence="6" key="1">
    <citation type="submission" date="2025-08" db="UniProtKB">
        <authorList>
            <consortium name="Ensembl"/>
        </authorList>
    </citation>
    <scope>IDENTIFICATION</scope>
</reference>
<dbReference type="PANTHER" id="PTHR15706:SF10">
    <property type="entry name" value="NADPH OXIDASE ORGANIZER 1"/>
    <property type="match status" value="1"/>
</dbReference>
<dbReference type="FunFam" id="3.30.1520.10:FF:000040">
    <property type="entry name" value="NADPH oxidase organizer 1"/>
    <property type="match status" value="1"/>
</dbReference>
<dbReference type="GO" id="GO:0005737">
    <property type="term" value="C:cytoplasm"/>
    <property type="evidence" value="ECO:0007669"/>
    <property type="project" value="TreeGrafter"/>
</dbReference>
<proteinExistence type="predicted"/>
<dbReference type="Proteomes" id="UP000694523">
    <property type="component" value="Unplaced"/>
</dbReference>
<feature type="region of interest" description="Disordered" evidence="3">
    <location>
        <begin position="320"/>
        <end position="341"/>
    </location>
</feature>
<dbReference type="GO" id="GO:0035091">
    <property type="term" value="F:phosphatidylinositol binding"/>
    <property type="evidence" value="ECO:0007669"/>
    <property type="project" value="InterPro"/>
</dbReference>
<sequence length="504" mass="57347">MEPQRHPISVRLVGVMHKGKRKMYVVSVFWSDQNDIVVYRTFRDFQKLHKQMKKTFPPASKLKKSDRIIPKFRYKRETRSVQKESPARSLVRLQFLQKYSNNLLSCDPRVCQCTELIQFFHPNQQELEPEFSKNSIMVMPSELQADLGSGNVTKPFVTETYHCVAAYETKDMKNKPFKVATDEKVDVLIKDKAGWWLVENDEKQMAWFPAPYLDKLEDDSEDGLERGTLYTAIKSYTATRDDEITVSIGAVVEALQQSDNGWWLVRYKEKAGYIPSVYLRSYRYPHFRLTPSLLDHQNSPRLAIPSLGQQFSRSQENLLVMPSSRPSSPHLLQPESKQKSRSLNILPVGSPTSAVMVPTFNVNPANNPVRCHPPPTITIQMDEDEGDEPGRSLENYRRGSFGSESDYSFGDDLSFSSGRSSPNLNVTEDQLCLSRTPQPPKSTYLSPSTSARMMPSVSDPNLYKGPASPKIPPRPKPQQIMARCTTITKKNAIKGQQTTEMKAL</sequence>
<evidence type="ECO:0000256" key="3">
    <source>
        <dbReference type="SAM" id="MobiDB-lite"/>
    </source>
</evidence>
<evidence type="ECO:0000256" key="1">
    <source>
        <dbReference type="ARBA" id="ARBA00022443"/>
    </source>
</evidence>
<dbReference type="GO" id="GO:0016176">
    <property type="term" value="F:superoxide-generating NADPH oxidase activator activity"/>
    <property type="evidence" value="ECO:0007669"/>
    <property type="project" value="TreeGrafter"/>
</dbReference>
<dbReference type="SUPFAM" id="SSF50044">
    <property type="entry name" value="SH3-domain"/>
    <property type="match status" value="2"/>
</dbReference>
<accession>A0A8C6TI98</accession>
<name>A0A8C6TI98_9GOBI</name>
<dbReference type="PANTHER" id="PTHR15706">
    <property type="entry name" value="SH3 MULTIPLE DOMAIN"/>
    <property type="match status" value="1"/>
</dbReference>
<feature type="compositionally biased region" description="Polar residues" evidence="3">
    <location>
        <begin position="430"/>
        <end position="451"/>
    </location>
</feature>
<dbReference type="InterPro" id="IPR051228">
    <property type="entry name" value="NADPH_Oxidase/PX-Domain"/>
</dbReference>
<dbReference type="Ensembl" id="ENSNMLT00000024629.1">
    <property type="protein sequence ID" value="ENSNMLP00000021971.1"/>
    <property type="gene ID" value="ENSNMLG00000014258.1"/>
</dbReference>
<keyword evidence="7" id="KW-1185">Reference proteome</keyword>
<dbReference type="InterPro" id="IPR036871">
    <property type="entry name" value="PX_dom_sf"/>
</dbReference>
<reference evidence="6" key="2">
    <citation type="submission" date="2025-09" db="UniProtKB">
        <authorList>
            <consortium name="Ensembl"/>
        </authorList>
    </citation>
    <scope>IDENTIFICATION</scope>
</reference>
<evidence type="ECO:0000313" key="7">
    <source>
        <dbReference type="Proteomes" id="UP000694523"/>
    </source>
</evidence>
<evidence type="ECO:0000256" key="2">
    <source>
        <dbReference type="PROSITE-ProRule" id="PRU00192"/>
    </source>
</evidence>
<dbReference type="SMART" id="SM00326">
    <property type="entry name" value="SH3"/>
    <property type="match status" value="2"/>
</dbReference>
<dbReference type="Gene3D" id="3.30.1520.10">
    <property type="entry name" value="Phox-like domain"/>
    <property type="match status" value="1"/>
</dbReference>
<dbReference type="GO" id="GO:0042554">
    <property type="term" value="P:superoxide anion generation"/>
    <property type="evidence" value="ECO:0007669"/>
    <property type="project" value="TreeGrafter"/>
</dbReference>
<feature type="region of interest" description="Disordered" evidence="3">
    <location>
        <begin position="430"/>
        <end position="479"/>
    </location>
</feature>
<dbReference type="InterPro" id="IPR036028">
    <property type="entry name" value="SH3-like_dom_sf"/>
</dbReference>
<protein>
    <submittedName>
        <fullName evidence="6">NADPH oxidase organizer 1a</fullName>
    </submittedName>
</protein>
<feature type="domain" description="PX" evidence="5">
    <location>
        <begin position="1"/>
        <end position="127"/>
    </location>
</feature>
<dbReference type="Pfam" id="PF00787">
    <property type="entry name" value="PX"/>
    <property type="match status" value="1"/>
</dbReference>
<dbReference type="SMART" id="SM00312">
    <property type="entry name" value="PX"/>
    <property type="match status" value="1"/>
</dbReference>
<dbReference type="InterPro" id="IPR001683">
    <property type="entry name" value="PX_dom"/>
</dbReference>
<dbReference type="InterPro" id="IPR001452">
    <property type="entry name" value="SH3_domain"/>
</dbReference>
<dbReference type="PROSITE" id="PS50195">
    <property type="entry name" value="PX"/>
    <property type="match status" value="1"/>
</dbReference>
<feature type="domain" description="SH3" evidence="4">
    <location>
        <begin position="225"/>
        <end position="284"/>
    </location>
</feature>
<dbReference type="InterPro" id="IPR035758">
    <property type="entry name" value="NoxO1_SH3_2"/>
</dbReference>
<dbReference type="FunFam" id="2.30.30.40:FF:000219">
    <property type="entry name" value="NADPH oxidase organizer 1"/>
    <property type="match status" value="1"/>
</dbReference>
<evidence type="ECO:0000259" key="5">
    <source>
        <dbReference type="PROSITE" id="PS50195"/>
    </source>
</evidence>
<evidence type="ECO:0000313" key="6">
    <source>
        <dbReference type="Ensembl" id="ENSNMLP00000021971.1"/>
    </source>
</evidence>
<dbReference type="Pfam" id="PF00018">
    <property type="entry name" value="SH3_1"/>
    <property type="match status" value="1"/>
</dbReference>
<feature type="compositionally biased region" description="Basic and acidic residues" evidence="3">
    <location>
        <begin position="388"/>
        <end position="397"/>
    </location>
</feature>
<keyword evidence="1 2" id="KW-0728">SH3 domain</keyword>
<dbReference type="PROSITE" id="PS50002">
    <property type="entry name" value="SH3"/>
    <property type="match status" value="1"/>
</dbReference>
<organism evidence="6 7">
    <name type="scientific">Neogobius melanostomus</name>
    <name type="common">round goby</name>
    <dbReference type="NCBI Taxonomy" id="47308"/>
    <lineage>
        <taxon>Eukaryota</taxon>
        <taxon>Metazoa</taxon>
        <taxon>Chordata</taxon>
        <taxon>Craniata</taxon>
        <taxon>Vertebrata</taxon>
        <taxon>Euteleostomi</taxon>
        <taxon>Actinopterygii</taxon>
        <taxon>Neopterygii</taxon>
        <taxon>Teleostei</taxon>
        <taxon>Neoteleostei</taxon>
        <taxon>Acanthomorphata</taxon>
        <taxon>Gobiaria</taxon>
        <taxon>Gobiiformes</taxon>
        <taxon>Gobioidei</taxon>
        <taxon>Gobiidae</taxon>
        <taxon>Benthophilinae</taxon>
        <taxon>Neogobiini</taxon>
        <taxon>Neogobius</taxon>
    </lineage>
</organism>
<dbReference type="CDD" id="cd12024">
    <property type="entry name" value="SH3_NoxO1_2"/>
    <property type="match status" value="1"/>
</dbReference>
<dbReference type="AlphaFoldDB" id="A0A8C6TI98"/>
<dbReference type="Gene3D" id="2.30.30.40">
    <property type="entry name" value="SH3 Domains"/>
    <property type="match status" value="2"/>
</dbReference>
<dbReference type="SUPFAM" id="SSF64268">
    <property type="entry name" value="PX domain"/>
    <property type="match status" value="1"/>
</dbReference>